<keyword evidence="3" id="KW-1185">Reference proteome</keyword>
<gene>
    <name evidence="1" type="ORF">PHYPA_022009</name>
</gene>
<dbReference type="InParanoid" id="A0A2K1J3Q9"/>
<proteinExistence type="predicted"/>
<accession>A0A2K1J3Q9</accession>
<evidence type="ECO:0000313" key="2">
    <source>
        <dbReference type="EnsemblPlants" id="Pp3c17_13260V3.1"/>
    </source>
</evidence>
<reference evidence="1 3" key="1">
    <citation type="journal article" date="2008" name="Science">
        <title>The Physcomitrella genome reveals evolutionary insights into the conquest of land by plants.</title>
        <authorList>
            <person name="Rensing S."/>
            <person name="Lang D."/>
            <person name="Zimmer A."/>
            <person name="Terry A."/>
            <person name="Salamov A."/>
            <person name="Shapiro H."/>
            <person name="Nishiyama T."/>
            <person name="Perroud P.-F."/>
            <person name="Lindquist E."/>
            <person name="Kamisugi Y."/>
            <person name="Tanahashi T."/>
            <person name="Sakakibara K."/>
            <person name="Fujita T."/>
            <person name="Oishi K."/>
            <person name="Shin-I T."/>
            <person name="Kuroki Y."/>
            <person name="Toyoda A."/>
            <person name="Suzuki Y."/>
            <person name="Hashimoto A."/>
            <person name="Yamaguchi K."/>
            <person name="Sugano A."/>
            <person name="Kohara Y."/>
            <person name="Fujiyama A."/>
            <person name="Anterola A."/>
            <person name="Aoki S."/>
            <person name="Ashton N."/>
            <person name="Barbazuk W.B."/>
            <person name="Barker E."/>
            <person name="Bennetzen J."/>
            <person name="Bezanilla M."/>
            <person name="Blankenship R."/>
            <person name="Cho S.H."/>
            <person name="Dutcher S."/>
            <person name="Estelle M."/>
            <person name="Fawcett J.A."/>
            <person name="Gundlach H."/>
            <person name="Hanada K."/>
            <person name="Heyl A."/>
            <person name="Hicks K.A."/>
            <person name="Hugh J."/>
            <person name="Lohr M."/>
            <person name="Mayer K."/>
            <person name="Melkozernov A."/>
            <person name="Murata T."/>
            <person name="Nelson D."/>
            <person name="Pils B."/>
            <person name="Prigge M."/>
            <person name="Reiss B."/>
            <person name="Renner T."/>
            <person name="Rombauts S."/>
            <person name="Rushton P."/>
            <person name="Sanderfoot A."/>
            <person name="Schween G."/>
            <person name="Shiu S.-H."/>
            <person name="Stueber K."/>
            <person name="Theodoulou F.L."/>
            <person name="Tu H."/>
            <person name="Van de Peer Y."/>
            <person name="Verrier P.J."/>
            <person name="Waters E."/>
            <person name="Wood A."/>
            <person name="Yang L."/>
            <person name="Cove D."/>
            <person name="Cuming A."/>
            <person name="Hasebe M."/>
            <person name="Lucas S."/>
            <person name="Mishler D.B."/>
            <person name="Reski R."/>
            <person name="Grigoriev I."/>
            <person name="Quatrano R.S."/>
            <person name="Boore J.L."/>
        </authorList>
    </citation>
    <scope>NUCLEOTIDE SEQUENCE [LARGE SCALE GENOMIC DNA]</scope>
    <source>
        <strain evidence="2 3">cv. Gransden 2004</strain>
    </source>
</reference>
<protein>
    <submittedName>
        <fullName evidence="1 2">Uncharacterized protein</fullName>
    </submittedName>
</protein>
<sequence>MEEISKLSVEQVDGEASVLQESLANIRTAATRFEMPSRAVDALSQQSAVLQRSFKERIKEIM</sequence>
<dbReference type="EMBL" id="ABEU02000017">
    <property type="protein sequence ID" value="PNR36158.1"/>
    <property type="molecule type" value="Genomic_DNA"/>
</dbReference>
<evidence type="ECO:0000313" key="3">
    <source>
        <dbReference type="Proteomes" id="UP000006727"/>
    </source>
</evidence>
<dbReference type="Proteomes" id="UP000006727">
    <property type="component" value="Chromosome 17"/>
</dbReference>
<reference evidence="1 3" key="2">
    <citation type="journal article" date="2018" name="Plant J.">
        <title>The Physcomitrella patens chromosome-scale assembly reveals moss genome structure and evolution.</title>
        <authorList>
            <person name="Lang D."/>
            <person name="Ullrich K.K."/>
            <person name="Murat F."/>
            <person name="Fuchs J."/>
            <person name="Jenkins J."/>
            <person name="Haas F.B."/>
            <person name="Piednoel M."/>
            <person name="Gundlach H."/>
            <person name="Van Bel M."/>
            <person name="Meyberg R."/>
            <person name="Vives C."/>
            <person name="Morata J."/>
            <person name="Symeonidi A."/>
            <person name="Hiss M."/>
            <person name="Muchero W."/>
            <person name="Kamisugi Y."/>
            <person name="Saleh O."/>
            <person name="Blanc G."/>
            <person name="Decker E.L."/>
            <person name="van Gessel N."/>
            <person name="Grimwood J."/>
            <person name="Hayes R.D."/>
            <person name="Graham S.W."/>
            <person name="Gunter L.E."/>
            <person name="McDaniel S.F."/>
            <person name="Hoernstein S.N.W."/>
            <person name="Larsson A."/>
            <person name="Li F.W."/>
            <person name="Perroud P.F."/>
            <person name="Phillips J."/>
            <person name="Ranjan P."/>
            <person name="Rokshar D.S."/>
            <person name="Rothfels C.J."/>
            <person name="Schneider L."/>
            <person name="Shu S."/>
            <person name="Stevenson D.W."/>
            <person name="Thummler F."/>
            <person name="Tillich M."/>
            <person name="Villarreal Aguilar J.C."/>
            <person name="Widiez T."/>
            <person name="Wong G.K."/>
            <person name="Wymore A."/>
            <person name="Zhang Y."/>
            <person name="Zimmer A.D."/>
            <person name="Quatrano R.S."/>
            <person name="Mayer K.F.X."/>
            <person name="Goodstein D."/>
            <person name="Casacuberta J.M."/>
            <person name="Vandepoele K."/>
            <person name="Reski R."/>
            <person name="Cuming A.C."/>
            <person name="Tuskan G.A."/>
            <person name="Maumus F."/>
            <person name="Salse J."/>
            <person name="Schmutz J."/>
            <person name="Rensing S.A."/>
        </authorList>
    </citation>
    <scope>NUCLEOTIDE SEQUENCE [LARGE SCALE GENOMIC DNA]</scope>
    <source>
        <strain evidence="2 3">cv. Gransden 2004</strain>
    </source>
</reference>
<dbReference type="Gramene" id="Pp3c17_13260V3.1">
    <property type="protein sequence ID" value="Pp3c17_13260V3.1"/>
    <property type="gene ID" value="Pp3c17_13260"/>
</dbReference>
<organism evidence="1">
    <name type="scientific">Physcomitrium patens</name>
    <name type="common">Spreading-leaved earth moss</name>
    <name type="synonym">Physcomitrella patens</name>
    <dbReference type="NCBI Taxonomy" id="3218"/>
    <lineage>
        <taxon>Eukaryota</taxon>
        <taxon>Viridiplantae</taxon>
        <taxon>Streptophyta</taxon>
        <taxon>Embryophyta</taxon>
        <taxon>Bryophyta</taxon>
        <taxon>Bryophytina</taxon>
        <taxon>Bryopsida</taxon>
        <taxon>Funariidae</taxon>
        <taxon>Funariales</taxon>
        <taxon>Funariaceae</taxon>
        <taxon>Physcomitrium</taxon>
    </lineage>
</organism>
<dbReference type="EnsemblPlants" id="Pp3c17_13260V3.1">
    <property type="protein sequence ID" value="Pp3c17_13260V3.1"/>
    <property type="gene ID" value="Pp3c17_13260"/>
</dbReference>
<dbReference type="PaxDb" id="3218-PP1S313_23V6.1"/>
<dbReference type="AlphaFoldDB" id="A0A2K1J3Q9"/>
<evidence type="ECO:0000313" key="1">
    <source>
        <dbReference type="EMBL" id="PNR36158.1"/>
    </source>
</evidence>
<reference evidence="2" key="3">
    <citation type="submission" date="2020-12" db="UniProtKB">
        <authorList>
            <consortium name="EnsemblPlants"/>
        </authorList>
    </citation>
    <scope>IDENTIFICATION</scope>
</reference>
<name>A0A2K1J3Q9_PHYPA</name>